<organism evidence="1 2">
    <name type="scientific">Cladobotryum mycophilum</name>
    <dbReference type="NCBI Taxonomy" id="491253"/>
    <lineage>
        <taxon>Eukaryota</taxon>
        <taxon>Fungi</taxon>
        <taxon>Dikarya</taxon>
        <taxon>Ascomycota</taxon>
        <taxon>Pezizomycotina</taxon>
        <taxon>Sordariomycetes</taxon>
        <taxon>Hypocreomycetidae</taxon>
        <taxon>Hypocreales</taxon>
        <taxon>Hypocreaceae</taxon>
        <taxon>Cladobotryum</taxon>
    </lineage>
</organism>
<name>A0ABR0SGB2_9HYPO</name>
<dbReference type="Proteomes" id="UP001338125">
    <property type="component" value="Unassembled WGS sequence"/>
</dbReference>
<dbReference type="EMBL" id="JAVFKD010000014">
    <property type="protein sequence ID" value="KAK5991224.1"/>
    <property type="molecule type" value="Genomic_DNA"/>
</dbReference>
<protein>
    <submittedName>
        <fullName evidence="1">Uncharacterized protein</fullName>
    </submittedName>
</protein>
<reference evidence="1 2" key="1">
    <citation type="submission" date="2024-01" db="EMBL/GenBank/DDBJ databases">
        <title>Complete genome of Cladobotryum mycophilum ATHUM6906.</title>
        <authorList>
            <person name="Christinaki A.C."/>
            <person name="Myridakis A.I."/>
            <person name="Kouvelis V.N."/>
        </authorList>
    </citation>
    <scope>NUCLEOTIDE SEQUENCE [LARGE SCALE GENOMIC DNA]</scope>
    <source>
        <strain evidence="1 2">ATHUM6906</strain>
    </source>
</reference>
<keyword evidence="2" id="KW-1185">Reference proteome</keyword>
<dbReference type="CDD" id="cd22893">
    <property type="entry name" value="PlcA-like"/>
    <property type="match status" value="1"/>
</dbReference>
<proteinExistence type="predicted"/>
<dbReference type="InterPro" id="IPR049756">
    <property type="entry name" value="PlcA-like_dom"/>
</dbReference>
<evidence type="ECO:0000313" key="2">
    <source>
        <dbReference type="Proteomes" id="UP001338125"/>
    </source>
</evidence>
<sequence>MVSTSNEGPSNVTLSKEQEDLLASAPRTRSTLITLFRQVLEGEEHSSAQPNVRNGQPPPPVRLPIALFVMTPGFEYAEHDWIGDTVCIQYVLPLTPGSDIPGERVQRRGKDLPIFTIGEGSDAFKMTYGTVSALAGDFYGTKNPISDGKTEEDCQIRFKEAYDTLRNNPQDQPGDAEGLVKCLREEVDAVNKAFKDGIDPSTVYRGHGVVAQSKLLSLTLFRKCPNLPNYLSLALIDWDHFGTDALIAWGTGHRMAINHAAGERSISRLTEAYFMNSFADHFLQDSFSSGHIRTPRRALHNDVGSRDRLAQYMHDEDCALGLTVTNGKGETWDAYGDRMLLDRANSDNLSRCMLAIEASAREVFEAWDKGEPFGKTFIPEPLRMVPRTVSEDGLAALFRGPDSSWDDLYRRVSIDNRTDHSFTKDWHLITTLPALEASKLWEYPMKLHN</sequence>
<gene>
    <name evidence="1" type="ORF">PT974_09502</name>
</gene>
<evidence type="ECO:0000313" key="1">
    <source>
        <dbReference type="EMBL" id="KAK5991224.1"/>
    </source>
</evidence>
<accession>A0ABR0SGB2</accession>
<comment type="caution">
    <text evidence="1">The sequence shown here is derived from an EMBL/GenBank/DDBJ whole genome shotgun (WGS) entry which is preliminary data.</text>
</comment>